<reference evidence="1" key="1">
    <citation type="submission" date="2016-03" db="EMBL/GenBank/DDBJ databases">
        <title>Mechanisms controlling the formation of the plant cell surface in tip-growing cells are functionally conserved among land plants.</title>
        <authorList>
            <person name="Honkanen S."/>
            <person name="Jones V.A."/>
            <person name="Morieri G."/>
            <person name="Champion C."/>
            <person name="Hetherington A.J."/>
            <person name="Kelly S."/>
            <person name="Saint-Marcoux D."/>
            <person name="Proust H."/>
            <person name="Prescott H."/>
            <person name="Dolan L."/>
        </authorList>
    </citation>
    <scope>NUCLEOTIDE SEQUENCE [LARGE SCALE GENOMIC DNA]</scope>
    <source>
        <tissue evidence="1">Whole gametophyte</tissue>
    </source>
</reference>
<comment type="caution">
    <text evidence="1">The sequence shown here is derived from an EMBL/GenBank/DDBJ whole genome shotgun (WGS) entry which is preliminary data.</text>
</comment>
<protein>
    <submittedName>
        <fullName evidence="1">Uncharacterized protein</fullName>
    </submittedName>
</protein>
<accession>A0A176W7R3</accession>
<evidence type="ECO:0000313" key="1">
    <source>
        <dbReference type="EMBL" id="OAE28763.1"/>
    </source>
</evidence>
<keyword evidence="2" id="KW-1185">Reference proteome</keyword>
<sequence>MASLPPEPTSLAYEERLHRKAPRDCVKIPLLQSGILNSPTALRCSALLCSAERGIELHCITHGLASSLTGRSPELENSPSVWSASLRAIQPSSQPASQLALATP</sequence>
<gene>
    <name evidence="1" type="ORF">AXG93_2446s1050</name>
</gene>
<dbReference type="AlphaFoldDB" id="A0A176W7R3"/>
<organism evidence="1 2">
    <name type="scientific">Marchantia polymorpha subsp. ruderalis</name>
    <dbReference type="NCBI Taxonomy" id="1480154"/>
    <lineage>
        <taxon>Eukaryota</taxon>
        <taxon>Viridiplantae</taxon>
        <taxon>Streptophyta</taxon>
        <taxon>Embryophyta</taxon>
        <taxon>Marchantiophyta</taxon>
        <taxon>Marchantiopsida</taxon>
        <taxon>Marchantiidae</taxon>
        <taxon>Marchantiales</taxon>
        <taxon>Marchantiaceae</taxon>
        <taxon>Marchantia</taxon>
    </lineage>
</organism>
<evidence type="ECO:0000313" key="2">
    <source>
        <dbReference type="Proteomes" id="UP000077202"/>
    </source>
</evidence>
<dbReference type="Proteomes" id="UP000077202">
    <property type="component" value="Unassembled WGS sequence"/>
</dbReference>
<name>A0A176W7R3_MARPO</name>
<dbReference type="EMBL" id="LVLJ01001671">
    <property type="protein sequence ID" value="OAE28763.1"/>
    <property type="molecule type" value="Genomic_DNA"/>
</dbReference>
<proteinExistence type="predicted"/>